<evidence type="ECO:0000256" key="1">
    <source>
        <dbReference type="SAM" id="Phobius"/>
    </source>
</evidence>
<feature type="transmembrane region" description="Helical" evidence="1">
    <location>
        <begin position="67"/>
        <end position="91"/>
    </location>
</feature>
<keyword evidence="1" id="KW-1133">Transmembrane helix</keyword>
<name>A0A0L0D1Z8_PLAFA</name>
<feature type="transmembrane region" description="Helical" evidence="1">
    <location>
        <begin position="148"/>
        <end position="166"/>
    </location>
</feature>
<gene>
    <name evidence="2" type="ORF">PFLG_02800</name>
</gene>
<reference evidence="3" key="1">
    <citation type="submission" date="2015-07" db="EMBL/GenBank/DDBJ databases">
        <title>Annotation of Plasmodium falciparum RAJ116.</title>
        <authorList>
            <consortium name="The Broad Institute Genome Sequencing Platform"/>
            <person name="Volkman S.K."/>
            <person name="Neafsey D.E."/>
            <person name="Dash A.P."/>
            <person name="Chitnis C.E."/>
            <person name="Hartl D.L."/>
            <person name="Young S.K."/>
            <person name="Zeng Q."/>
            <person name="Koehrsen M."/>
            <person name="Alvarado L."/>
            <person name="Berlin A."/>
            <person name="Borenstein D."/>
            <person name="Chapman S.B."/>
            <person name="Chen Z."/>
            <person name="Engels R."/>
            <person name="Freedman E."/>
            <person name="Gellesch M."/>
            <person name="Goldberg J."/>
            <person name="Griggs A."/>
            <person name="Gujja S."/>
            <person name="Heilman E.R."/>
            <person name="Heiman D.I."/>
            <person name="Howarth C."/>
            <person name="Jen D."/>
            <person name="Larson L."/>
            <person name="Mehta T."/>
            <person name="Neiman D."/>
            <person name="Park D."/>
            <person name="Pearson M."/>
            <person name="Roberts A."/>
            <person name="Saif S."/>
            <person name="Shea T."/>
            <person name="Shenoy N."/>
            <person name="Sisk P."/>
            <person name="Stolte C."/>
            <person name="Sykes S."/>
            <person name="Walk T."/>
            <person name="White J."/>
            <person name="Yandava C."/>
            <person name="Haas B."/>
            <person name="Henn M.R."/>
            <person name="Nusbaum C."/>
            <person name="Birren B."/>
        </authorList>
    </citation>
    <scope>NUCLEOTIDE SEQUENCE [LARGE SCALE GENOMIC DNA]</scope>
    <source>
        <strain evidence="3">RAJ116</strain>
    </source>
</reference>
<evidence type="ECO:0000313" key="2">
    <source>
        <dbReference type="EMBL" id="KNC37694.1"/>
    </source>
</evidence>
<dbReference type="OrthoDB" id="264392at2759"/>
<feature type="transmembrane region" description="Helical" evidence="1">
    <location>
        <begin position="6"/>
        <end position="28"/>
    </location>
</feature>
<keyword evidence="1" id="KW-0812">Transmembrane</keyword>
<accession>A0A0L0D1Z8</accession>
<evidence type="ECO:0000313" key="3">
    <source>
        <dbReference type="Proteomes" id="UP000054566"/>
    </source>
</evidence>
<feature type="transmembrane region" description="Helical" evidence="1">
    <location>
        <begin position="275"/>
        <end position="300"/>
    </location>
</feature>
<dbReference type="InterPro" id="IPR015672">
    <property type="entry name" value="GPHR/GTG"/>
</dbReference>
<keyword evidence="1" id="KW-0472">Membrane</keyword>
<proteinExistence type="predicted"/>
<dbReference type="EMBL" id="GG664644">
    <property type="protein sequence ID" value="KNC37694.1"/>
    <property type="molecule type" value="Genomic_DNA"/>
</dbReference>
<evidence type="ECO:0008006" key="4">
    <source>
        <dbReference type="Google" id="ProtNLM"/>
    </source>
</evidence>
<feature type="transmembrane region" description="Helical" evidence="1">
    <location>
        <begin position="40"/>
        <end position="61"/>
    </location>
</feature>
<feature type="transmembrane region" description="Helical" evidence="1">
    <location>
        <begin position="249"/>
        <end position="268"/>
    </location>
</feature>
<organism evidence="2 3">
    <name type="scientific">Plasmodium falciparum RAJ116</name>
    <dbReference type="NCBI Taxonomy" id="580058"/>
    <lineage>
        <taxon>Eukaryota</taxon>
        <taxon>Sar</taxon>
        <taxon>Alveolata</taxon>
        <taxon>Apicomplexa</taxon>
        <taxon>Aconoidasida</taxon>
        <taxon>Haemosporida</taxon>
        <taxon>Plasmodiidae</taxon>
        <taxon>Plasmodium</taxon>
        <taxon>Plasmodium (Laverania)</taxon>
    </lineage>
</organism>
<dbReference type="Proteomes" id="UP000054566">
    <property type="component" value="Unassembled WGS sequence"/>
</dbReference>
<sequence>MSIRLLCEVIAMLLLHLIFYKVSIYYLLRHLDILNHSNKFNKNIFFITCLICMSIFSLFIFELSSLISNVIITYIWHIDICILLFLLYVIIPIEFINTIFDSNNYKEILSPEFHTHSHIKLLKKYYAKISSIYKESYGINKKIKKHFFFFRGILFLTFIWVILGGLRNMIYKKNYNYVIADDNTINFKKYLLYKSNEGKNANKIYNKTIFFFFQKKHTCFNYYFNNNMNELYFTNKKKTHPFKQFFKQIYSFFYFLCYIIIHHIILLHNFIIRELLINICALGVTTNSIVAGISSVYFIYDYIITFIYFLHIPKIQIQIYNIEERILINFTNYMFKKEELEKLQSNIDIHTKRLSYDNRRNIKNVDL</sequence>
<dbReference type="PANTHER" id="PTHR15948">
    <property type="entry name" value="G-PROTEIN COUPLED RECEPTOR 89-RELATED"/>
    <property type="match status" value="1"/>
</dbReference>
<dbReference type="PANTHER" id="PTHR15948:SF0">
    <property type="entry name" value="GOLGI PH REGULATOR A-RELATED"/>
    <property type="match status" value="1"/>
</dbReference>
<reference evidence="3" key="2">
    <citation type="submission" date="2015-07" db="EMBL/GenBank/DDBJ databases">
        <title>The genome sequence of Plasmodium falciparum RAJ116.</title>
        <authorList>
            <consortium name="The Broad Institute Genome Sequencing Platform"/>
            <person name="Volkman S.K."/>
            <person name="Neafsey D.E."/>
            <person name="Dash A.P."/>
            <person name="Chitnis C.E."/>
            <person name="Hartl D.L."/>
            <person name="Young S.K."/>
            <person name="Kodira C.D."/>
            <person name="Zeng Q."/>
            <person name="Koehrsen M."/>
            <person name="Godfrey P."/>
            <person name="Alvarado L."/>
            <person name="Berlin A."/>
            <person name="Borenstein D."/>
            <person name="Chen Z."/>
            <person name="Engels R."/>
            <person name="Freedman E."/>
            <person name="Gellesch M."/>
            <person name="Goldberg J."/>
            <person name="Griggs A."/>
            <person name="Gujja S."/>
            <person name="Heiman D."/>
            <person name="Hepburn T."/>
            <person name="Howarth C."/>
            <person name="Jen D."/>
            <person name="Larson L."/>
            <person name="Lewis B."/>
            <person name="Mehta T."/>
            <person name="Park D."/>
            <person name="Pearson M."/>
            <person name="Roberts A."/>
            <person name="Saif S."/>
            <person name="Shea T."/>
            <person name="Shenoy N."/>
            <person name="Sisk P."/>
            <person name="Stolte C."/>
            <person name="Sykes S."/>
            <person name="Walk T."/>
            <person name="White J."/>
            <person name="Yandava C."/>
            <person name="Wirth D.F."/>
            <person name="Nusbaum C."/>
            <person name="Birren B."/>
        </authorList>
    </citation>
    <scope>NUCLEOTIDE SEQUENCE [LARGE SCALE GENOMIC DNA]</scope>
    <source>
        <strain evidence="3">RAJ116</strain>
    </source>
</reference>
<protein>
    <recommendedName>
        <fullName evidence="4">Abscisic acid G-protein coupled receptor-like domain-containing protein</fullName>
    </recommendedName>
</protein>
<dbReference type="AlphaFoldDB" id="A0A0L0D1Z8"/>